<dbReference type="SUPFAM" id="SSF55811">
    <property type="entry name" value="Nudix"/>
    <property type="match status" value="1"/>
</dbReference>
<evidence type="ECO:0000313" key="2">
    <source>
        <dbReference type="Proteomes" id="UP000178347"/>
    </source>
</evidence>
<dbReference type="InterPro" id="IPR015797">
    <property type="entry name" value="NUDIX_hydrolase-like_dom_sf"/>
</dbReference>
<organism evidence="1 2">
    <name type="scientific">Candidatus Magasanikbacteria bacterium RIFCSPLOWO2_12_FULL_43_12</name>
    <dbReference type="NCBI Taxonomy" id="1798692"/>
    <lineage>
        <taxon>Bacteria</taxon>
        <taxon>Candidatus Magasanikiibacteriota</taxon>
    </lineage>
</organism>
<name>A0A1F6MRP4_9BACT</name>
<sequence>MDPQSDEFRGVLSRLLGRVDPKKPYGATLFDALARLTTSEAVEAVLVRWGADNQLEVYMTQRGSDEAYPNEWHLPGSIYRPGEDTADVMARLSQREFGCKITGWRQVDHFRHAEARGWFSAFVFMLEVEGEPRNARGAWYLVDNLPPNTVRHHVERIIPAATAAFSGQS</sequence>
<evidence type="ECO:0000313" key="1">
    <source>
        <dbReference type="EMBL" id="OGH74339.1"/>
    </source>
</evidence>
<gene>
    <name evidence="1" type="ORF">A3G00_02475</name>
</gene>
<comment type="caution">
    <text evidence="1">The sequence shown here is derived from an EMBL/GenBank/DDBJ whole genome shotgun (WGS) entry which is preliminary data.</text>
</comment>
<proteinExistence type="predicted"/>
<dbReference type="Proteomes" id="UP000178347">
    <property type="component" value="Unassembled WGS sequence"/>
</dbReference>
<accession>A0A1F6MRP4</accession>
<dbReference type="AlphaFoldDB" id="A0A1F6MRP4"/>
<dbReference type="Gene3D" id="3.90.79.10">
    <property type="entry name" value="Nucleoside Triphosphate Pyrophosphohydrolase"/>
    <property type="match status" value="1"/>
</dbReference>
<evidence type="ECO:0008006" key="3">
    <source>
        <dbReference type="Google" id="ProtNLM"/>
    </source>
</evidence>
<dbReference type="EMBL" id="MFQN01000019">
    <property type="protein sequence ID" value="OGH74339.1"/>
    <property type="molecule type" value="Genomic_DNA"/>
</dbReference>
<protein>
    <recommendedName>
        <fullName evidence="3">Nudix hydrolase domain-containing protein</fullName>
    </recommendedName>
</protein>
<reference evidence="1 2" key="1">
    <citation type="journal article" date="2016" name="Nat. Commun.">
        <title>Thousands of microbial genomes shed light on interconnected biogeochemical processes in an aquifer system.</title>
        <authorList>
            <person name="Anantharaman K."/>
            <person name="Brown C.T."/>
            <person name="Hug L.A."/>
            <person name="Sharon I."/>
            <person name="Castelle C.J."/>
            <person name="Probst A.J."/>
            <person name="Thomas B.C."/>
            <person name="Singh A."/>
            <person name="Wilkins M.J."/>
            <person name="Karaoz U."/>
            <person name="Brodie E.L."/>
            <person name="Williams K.H."/>
            <person name="Hubbard S.S."/>
            <person name="Banfield J.F."/>
        </authorList>
    </citation>
    <scope>NUCLEOTIDE SEQUENCE [LARGE SCALE GENOMIC DNA]</scope>
</reference>
<dbReference type="STRING" id="1798692.A3G00_02475"/>